<accession>A0A9P4NLG5</accession>
<feature type="region of interest" description="Disordered" evidence="1">
    <location>
        <begin position="86"/>
        <end position="128"/>
    </location>
</feature>
<evidence type="ECO:0000313" key="3">
    <source>
        <dbReference type="Proteomes" id="UP000800235"/>
    </source>
</evidence>
<proteinExistence type="predicted"/>
<protein>
    <recommendedName>
        <fullName evidence="4">Myb-like domain-containing protein</fullName>
    </recommendedName>
</protein>
<dbReference type="Proteomes" id="UP000800235">
    <property type="component" value="Unassembled WGS sequence"/>
</dbReference>
<sequence>MQIPDLRYADASEDDLDDQRHHSRANISQGCKVGQAPMVDTRQRAAKNARAPVFPPRAQHHHSSDSVVAHHDFDGYSDDEYENVQQSSPVFEKASTRRVKTPTSRVNEDNGSKRAARVSFAHDESSLAGNSRETIHDLKAEMLAKFGPLPKQAATGRKRLPEHDPENHEIKRLRCEERLPWNEIAERLNRERVLNGKSRLSEAAIYSRFVRNSPLIAQVKGDAEFDPREYMYMKQSRKGGGSKKPVLPPSFTEHHDLLLMESYAEARAKFWVYVAEQLSTASGKEYSPEHCAERFNQL</sequence>
<organism evidence="2 3">
    <name type="scientific">Tothia fuscella</name>
    <dbReference type="NCBI Taxonomy" id="1048955"/>
    <lineage>
        <taxon>Eukaryota</taxon>
        <taxon>Fungi</taxon>
        <taxon>Dikarya</taxon>
        <taxon>Ascomycota</taxon>
        <taxon>Pezizomycotina</taxon>
        <taxon>Dothideomycetes</taxon>
        <taxon>Pleosporomycetidae</taxon>
        <taxon>Venturiales</taxon>
        <taxon>Cylindrosympodiaceae</taxon>
        <taxon>Tothia</taxon>
    </lineage>
</organism>
<feature type="region of interest" description="Disordered" evidence="1">
    <location>
        <begin position="1"/>
        <end position="65"/>
    </location>
</feature>
<dbReference type="AlphaFoldDB" id="A0A9P4NLG5"/>
<gene>
    <name evidence="2" type="ORF">EJ08DRAFT_651510</name>
</gene>
<comment type="caution">
    <text evidence="2">The sequence shown here is derived from an EMBL/GenBank/DDBJ whole genome shotgun (WGS) entry which is preliminary data.</text>
</comment>
<keyword evidence="3" id="KW-1185">Reference proteome</keyword>
<reference evidence="2" key="1">
    <citation type="journal article" date="2020" name="Stud. Mycol.">
        <title>101 Dothideomycetes genomes: a test case for predicting lifestyles and emergence of pathogens.</title>
        <authorList>
            <person name="Haridas S."/>
            <person name="Albert R."/>
            <person name="Binder M."/>
            <person name="Bloem J."/>
            <person name="Labutti K."/>
            <person name="Salamov A."/>
            <person name="Andreopoulos B."/>
            <person name="Baker S."/>
            <person name="Barry K."/>
            <person name="Bills G."/>
            <person name="Bluhm B."/>
            <person name="Cannon C."/>
            <person name="Castanera R."/>
            <person name="Culley D."/>
            <person name="Daum C."/>
            <person name="Ezra D."/>
            <person name="Gonzalez J."/>
            <person name="Henrissat B."/>
            <person name="Kuo A."/>
            <person name="Liang C."/>
            <person name="Lipzen A."/>
            <person name="Lutzoni F."/>
            <person name="Magnuson J."/>
            <person name="Mondo S."/>
            <person name="Nolan M."/>
            <person name="Ohm R."/>
            <person name="Pangilinan J."/>
            <person name="Park H.-J."/>
            <person name="Ramirez L."/>
            <person name="Alfaro M."/>
            <person name="Sun H."/>
            <person name="Tritt A."/>
            <person name="Yoshinaga Y."/>
            <person name="Zwiers L.-H."/>
            <person name="Turgeon B."/>
            <person name="Goodwin S."/>
            <person name="Spatafora J."/>
            <person name="Crous P."/>
            <person name="Grigoriev I."/>
        </authorList>
    </citation>
    <scope>NUCLEOTIDE SEQUENCE</scope>
    <source>
        <strain evidence="2">CBS 130266</strain>
    </source>
</reference>
<dbReference type="OrthoDB" id="3438274at2759"/>
<evidence type="ECO:0000313" key="2">
    <source>
        <dbReference type="EMBL" id="KAF2427230.1"/>
    </source>
</evidence>
<name>A0A9P4NLG5_9PEZI</name>
<evidence type="ECO:0008006" key="4">
    <source>
        <dbReference type="Google" id="ProtNLM"/>
    </source>
</evidence>
<dbReference type="EMBL" id="MU007061">
    <property type="protein sequence ID" value="KAF2427230.1"/>
    <property type="molecule type" value="Genomic_DNA"/>
</dbReference>
<evidence type="ECO:0000256" key="1">
    <source>
        <dbReference type="SAM" id="MobiDB-lite"/>
    </source>
</evidence>